<evidence type="ECO:0000313" key="2">
    <source>
        <dbReference type="EMBL" id="KYC46619.1"/>
    </source>
</evidence>
<proteinExistence type="predicted"/>
<feature type="transmembrane region" description="Helical" evidence="1">
    <location>
        <begin position="7"/>
        <end position="25"/>
    </location>
</feature>
<comment type="caution">
    <text evidence="2">The sequence shown here is derived from an EMBL/GenBank/DDBJ whole genome shotgun (WGS) entry which is preliminary data.</text>
</comment>
<name>A0A150INL3_9EURY</name>
<dbReference type="Proteomes" id="UP000075578">
    <property type="component" value="Unassembled WGS sequence"/>
</dbReference>
<evidence type="ECO:0000256" key="1">
    <source>
        <dbReference type="SAM" id="Phobius"/>
    </source>
</evidence>
<sequence>MDRKKVFIILGIIFLVISGGLYYFTITPIERTITTEEYVTKEKVVTKERTVPKETLVKKTREVVVYRDVLIADLYKDFEPNEYLVIRDITLNSNDRIKYIITTDPSIPSTERLFQFLILDNQNYGLWRENQNYSAYYESPLGEINLSGIWTVPVTGIKDFKLILSNKNSIYPKRIYYTITKQEATYRTEEYTQKVTQNVTETYQVKEPYQELETVTKTEQVFYDEYRPVSYIVGIAGILALIMGLVIAHNESTKRIQEFRNMIATKYRPKDIPRCPNCGSKVIDTHRSEDGVELYKCTFCHHLFDMK</sequence>
<reference evidence="2 3" key="1">
    <citation type="journal article" date="2016" name="ISME J.">
        <title>Chasing the elusive Euryarchaeota class WSA2: genomes reveal a uniquely fastidious methyl-reducing methanogen.</title>
        <authorList>
            <person name="Nobu M.K."/>
            <person name="Narihiro T."/>
            <person name="Kuroda K."/>
            <person name="Mei R."/>
            <person name="Liu W.T."/>
        </authorList>
    </citation>
    <scope>NUCLEOTIDE SEQUENCE [LARGE SCALE GENOMIC DNA]</scope>
    <source>
        <strain evidence="2">U1lsi0528_Bin089</strain>
    </source>
</reference>
<dbReference type="AlphaFoldDB" id="A0A150INL3"/>
<accession>A0A150INL3</accession>
<feature type="transmembrane region" description="Helical" evidence="1">
    <location>
        <begin position="229"/>
        <end position="248"/>
    </location>
</feature>
<evidence type="ECO:0000313" key="3">
    <source>
        <dbReference type="Proteomes" id="UP000075578"/>
    </source>
</evidence>
<dbReference type="EMBL" id="LNGD01000191">
    <property type="protein sequence ID" value="KYC46619.1"/>
    <property type="molecule type" value="Genomic_DNA"/>
</dbReference>
<organism evidence="2 3">
    <name type="scientific">Candidatus Methanofastidiosum methylothiophilum</name>
    <dbReference type="NCBI Taxonomy" id="1705564"/>
    <lineage>
        <taxon>Archaea</taxon>
        <taxon>Methanobacteriati</taxon>
        <taxon>Methanobacteriota</taxon>
        <taxon>Stenosarchaea group</taxon>
        <taxon>Candidatus Methanofastidiosia</taxon>
        <taxon>Candidatus Methanofastidiosales</taxon>
        <taxon>Candidatus Methanofastidiosaceae</taxon>
        <taxon>Candidatus Methanofastidiosum</taxon>
    </lineage>
</organism>
<gene>
    <name evidence="2" type="ORF">AMQ74_01781</name>
</gene>
<keyword evidence="1" id="KW-1133">Transmembrane helix</keyword>
<keyword evidence="1" id="KW-0812">Transmembrane</keyword>
<keyword evidence="1" id="KW-0472">Membrane</keyword>
<protein>
    <submittedName>
        <fullName evidence="2">Uncharacterized protein</fullName>
    </submittedName>
</protein>